<accession>A0ABD4ZB17</accession>
<dbReference type="AlphaFoldDB" id="A0ABD4ZB17"/>
<reference evidence="2 3" key="1">
    <citation type="submission" date="2023-05" db="EMBL/GenBank/DDBJ databases">
        <title>Cataloging the Phylogenetic Diversity of Human Bladder Bacteria.</title>
        <authorList>
            <person name="Du J."/>
        </authorList>
    </citation>
    <scope>NUCLEOTIDE SEQUENCE [LARGE SCALE GENOMIC DNA]</scope>
    <source>
        <strain evidence="2 3">UMB9230</strain>
    </source>
</reference>
<sequence>MITISHVAYAILKRYGKMNINRLQLLSYYCQAYNLASTNSPLFYNNFQAWRNGPVCLDLFKMHRINDVFIECKDIVLGPYELKNHLTYSNLLTIYNVCDALIDFSIEELENRARSEMPWIDARRGILPDKANEVEISKKIIHDYYVKHPVINTNSRTTRSKEFKEADKDLQKDIQDIISEQIEKFNQYNQDEKVRRIRQAEKILREKLSILNGLKNNKIYFDENIVRITARHFVDYINNDVNDKNKNKNK</sequence>
<feature type="domain" description="Antitoxin SocA-like Panacea" evidence="1">
    <location>
        <begin position="28"/>
        <end position="119"/>
    </location>
</feature>
<dbReference type="Proteomes" id="UP001240561">
    <property type="component" value="Unassembled WGS sequence"/>
</dbReference>
<evidence type="ECO:0000313" key="2">
    <source>
        <dbReference type="EMBL" id="MDK6695164.1"/>
    </source>
</evidence>
<evidence type="ECO:0000313" key="3">
    <source>
        <dbReference type="Proteomes" id="UP001240561"/>
    </source>
</evidence>
<name>A0ABD4ZB17_GARVA</name>
<dbReference type="RefSeq" id="WP_004574967.1">
    <property type="nucleotide sequence ID" value="NZ_JABUHI010000001.1"/>
</dbReference>
<organism evidence="2 3">
    <name type="scientific">Gardnerella vaginalis</name>
    <dbReference type="NCBI Taxonomy" id="2702"/>
    <lineage>
        <taxon>Bacteria</taxon>
        <taxon>Bacillati</taxon>
        <taxon>Actinomycetota</taxon>
        <taxon>Actinomycetes</taxon>
        <taxon>Bifidobacteriales</taxon>
        <taxon>Bifidobacteriaceae</taxon>
        <taxon>Gardnerella</taxon>
    </lineage>
</organism>
<dbReference type="InterPro" id="IPR025272">
    <property type="entry name" value="SocA_Panacea"/>
</dbReference>
<gene>
    <name evidence="2" type="ORF">QP177_01055</name>
</gene>
<protein>
    <submittedName>
        <fullName evidence="2">DUF4065 domain-containing protein</fullName>
    </submittedName>
</protein>
<proteinExistence type="predicted"/>
<evidence type="ECO:0000259" key="1">
    <source>
        <dbReference type="Pfam" id="PF13274"/>
    </source>
</evidence>
<dbReference type="Pfam" id="PF13274">
    <property type="entry name" value="SocA_Panacea"/>
    <property type="match status" value="1"/>
</dbReference>
<dbReference type="EMBL" id="JASOGJ010000001">
    <property type="protein sequence ID" value="MDK6695164.1"/>
    <property type="molecule type" value="Genomic_DNA"/>
</dbReference>
<comment type="caution">
    <text evidence="2">The sequence shown here is derived from an EMBL/GenBank/DDBJ whole genome shotgun (WGS) entry which is preliminary data.</text>
</comment>